<name>A0A4R2EEG3_9BACT</name>
<reference evidence="1 2" key="1">
    <citation type="submission" date="2019-03" db="EMBL/GenBank/DDBJ databases">
        <title>Genomic Encyclopedia of Archaeal and Bacterial Type Strains, Phase II (KMG-II): from individual species to whole genera.</title>
        <authorList>
            <person name="Goeker M."/>
        </authorList>
    </citation>
    <scope>NUCLEOTIDE SEQUENCE [LARGE SCALE GENOMIC DNA]</scope>
    <source>
        <strain evidence="1 2">RL-C</strain>
    </source>
</reference>
<gene>
    <name evidence="1" type="ORF">CLV25_10994</name>
</gene>
<dbReference type="AlphaFoldDB" id="A0A4R2EEG3"/>
<accession>A0A4R2EEG3</accession>
<dbReference type="OrthoDB" id="5952844at2"/>
<evidence type="ECO:0000313" key="2">
    <source>
        <dbReference type="Proteomes" id="UP000294830"/>
    </source>
</evidence>
<dbReference type="EMBL" id="SLWB01000009">
    <property type="protein sequence ID" value="TCN66465.1"/>
    <property type="molecule type" value="Genomic_DNA"/>
</dbReference>
<dbReference type="RefSeq" id="WP_131839589.1">
    <property type="nucleotide sequence ID" value="NZ_SLWB01000009.1"/>
</dbReference>
<dbReference type="Proteomes" id="UP000294830">
    <property type="component" value="Unassembled WGS sequence"/>
</dbReference>
<protein>
    <submittedName>
        <fullName evidence="1">Uncharacterized protein</fullName>
    </submittedName>
</protein>
<keyword evidence="2" id="KW-1185">Reference proteome</keyword>
<evidence type="ECO:0000313" key="1">
    <source>
        <dbReference type="EMBL" id="TCN66465.1"/>
    </source>
</evidence>
<sequence>MTNKVSAEVTEAMMAEFKKDMEAIKAKYPWLISLTEEERNSGLRIGDKTYTFVSKVVEYVDSHPEYLPSYINVAELKKDFKLWNDLYTMLRLNTLLSNAITDTAIQAGNEAMEAALSYYSSVKEAAKRGAPGAQTIYDELRARFAGRPVKKEAAK</sequence>
<comment type="caution">
    <text evidence="1">The sequence shown here is derived from an EMBL/GenBank/DDBJ whole genome shotgun (WGS) entry which is preliminary data.</text>
</comment>
<proteinExistence type="predicted"/>
<organism evidence="1 2">
    <name type="scientific">Acetobacteroides hydrogenigenes</name>
    <dbReference type="NCBI Taxonomy" id="979970"/>
    <lineage>
        <taxon>Bacteria</taxon>
        <taxon>Pseudomonadati</taxon>
        <taxon>Bacteroidota</taxon>
        <taxon>Bacteroidia</taxon>
        <taxon>Bacteroidales</taxon>
        <taxon>Rikenellaceae</taxon>
        <taxon>Acetobacteroides</taxon>
    </lineage>
</organism>